<evidence type="ECO:0000313" key="2">
    <source>
        <dbReference type="Proteomes" id="UP000287527"/>
    </source>
</evidence>
<reference evidence="1 2" key="1">
    <citation type="submission" date="2019-01" db="EMBL/GenBank/DDBJ databases">
        <title>Flavobacterium sp. nov.,isolated from freshwater.</title>
        <authorList>
            <person name="Zhang R."/>
            <person name="Du Z.-J."/>
        </authorList>
    </citation>
    <scope>NUCLEOTIDE SEQUENCE [LARGE SCALE GENOMIC DNA]</scope>
    <source>
        <strain evidence="1 2">1E403</strain>
    </source>
</reference>
<name>A0A3S3QLM4_9FLAO</name>
<dbReference type="Proteomes" id="UP000287527">
    <property type="component" value="Unassembled WGS sequence"/>
</dbReference>
<dbReference type="RefSeq" id="WP_128389494.1">
    <property type="nucleotide sequence ID" value="NZ_SBII01000004.1"/>
</dbReference>
<proteinExistence type="predicted"/>
<comment type="caution">
    <text evidence="1">The sequence shown here is derived from an EMBL/GenBank/DDBJ whole genome shotgun (WGS) entry which is preliminary data.</text>
</comment>
<organism evidence="1 2">
    <name type="scientific">Flavobacterium cerinum</name>
    <dbReference type="NCBI Taxonomy" id="2502784"/>
    <lineage>
        <taxon>Bacteria</taxon>
        <taxon>Pseudomonadati</taxon>
        <taxon>Bacteroidota</taxon>
        <taxon>Flavobacteriia</taxon>
        <taxon>Flavobacteriales</taxon>
        <taxon>Flavobacteriaceae</taxon>
        <taxon>Flavobacterium</taxon>
    </lineage>
</organism>
<accession>A0A3S3QLM4</accession>
<protein>
    <submittedName>
        <fullName evidence="1">Uncharacterized protein</fullName>
    </submittedName>
</protein>
<dbReference type="AlphaFoldDB" id="A0A3S3QLM4"/>
<sequence>MKSSLLLLGIVVLFSCNYKQDFTVQVKIENLSNIEYDSIRLYVYPDREITFYNLKPNKSIIKNFEYTNFEYKRGEALASGISVFKGDEFYITENGLIDVPFSHLKNNYEYYIYDNYATIKKGYKPENLPKKHETSEFPVVYD</sequence>
<dbReference type="PROSITE" id="PS51257">
    <property type="entry name" value="PROKAR_LIPOPROTEIN"/>
    <property type="match status" value="1"/>
</dbReference>
<dbReference type="EMBL" id="SBII01000004">
    <property type="protein sequence ID" value="RWX01015.1"/>
    <property type="molecule type" value="Genomic_DNA"/>
</dbReference>
<keyword evidence="2" id="KW-1185">Reference proteome</keyword>
<evidence type="ECO:0000313" key="1">
    <source>
        <dbReference type="EMBL" id="RWX01015.1"/>
    </source>
</evidence>
<gene>
    <name evidence="1" type="ORF">EPI11_08315</name>
</gene>